<evidence type="ECO:0000313" key="1">
    <source>
        <dbReference type="EMBL" id="KAK4014622.1"/>
    </source>
</evidence>
<keyword evidence="2" id="KW-1185">Reference proteome</keyword>
<gene>
    <name evidence="1" type="ORF">OUZ56_027140</name>
</gene>
<accession>A0ABQ9ZNW0</accession>
<proteinExistence type="predicted"/>
<dbReference type="EMBL" id="JAOYFB010000004">
    <property type="protein sequence ID" value="KAK4014622.1"/>
    <property type="molecule type" value="Genomic_DNA"/>
</dbReference>
<comment type="caution">
    <text evidence="1">The sequence shown here is derived from an EMBL/GenBank/DDBJ whole genome shotgun (WGS) entry which is preliminary data.</text>
</comment>
<name>A0ABQ9ZNW0_9CRUS</name>
<dbReference type="Proteomes" id="UP001234178">
    <property type="component" value="Unassembled WGS sequence"/>
</dbReference>
<sequence>MFGHGKMLYNTRQSSLSWADENRTVNASELYELLKACLSNEDLKNCVDLDVYRHVLDGSGQGRWKLANFL</sequence>
<evidence type="ECO:0000313" key="2">
    <source>
        <dbReference type="Proteomes" id="UP001234178"/>
    </source>
</evidence>
<reference evidence="1 2" key="1">
    <citation type="journal article" date="2023" name="Nucleic Acids Res.">
        <title>The hologenome of Daphnia magna reveals possible DNA methylation and microbiome-mediated evolution of the host genome.</title>
        <authorList>
            <person name="Chaturvedi A."/>
            <person name="Li X."/>
            <person name="Dhandapani V."/>
            <person name="Marshall H."/>
            <person name="Kissane S."/>
            <person name="Cuenca-Cambronero M."/>
            <person name="Asole G."/>
            <person name="Calvet F."/>
            <person name="Ruiz-Romero M."/>
            <person name="Marangio P."/>
            <person name="Guigo R."/>
            <person name="Rago D."/>
            <person name="Mirbahai L."/>
            <person name="Eastwood N."/>
            <person name="Colbourne J.K."/>
            <person name="Zhou J."/>
            <person name="Mallon E."/>
            <person name="Orsini L."/>
        </authorList>
    </citation>
    <scope>NUCLEOTIDE SEQUENCE [LARGE SCALE GENOMIC DNA]</scope>
    <source>
        <strain evidence="1">LRV0_1</strain>
    </source>
</reference>
<organism evidence="1 2">
    <name type="scientific">Daphnia magna</name>
    <dbReference type="NCBI Taxonomy" id="35525"/>
    <lineage>
        <taxon>Eukaryota</taxon>
        <taxon>Metazoa</taxon>
        <taxon>Ecdysozoa</taxon>
        <taxon>Arthropoda</taxon>
        <taxon>Crustacea</taxon>
        <taxon>Branchiopoda</taxon>
        <taxon>Diplostraca</taxon>
        <taxon>Cladocera</taxon>
        <taxon>Anomopoda</taxon>
        <taxon>Daphniidae</taxon>
        <taxon>Daphnia</taxon>
    </lineage>
</organism>
<protein>
    <submittedName>
        <fullName evidence="1">Uncharacterized protein</fullName>
    </submittedName>
</protein>